<name>B6BKA9_SULGG</name>
<organism evidence="10 11">
    <name type="scientific">Sulfurimonas gotlandica (strain DSM 19862 / JCM 16533 / GD1)</name>
    <dbReference type="NCBI Taxonomy" id="929558"/>
    <lineage>
        <taxon>Bacteria</taxon>
        <taxon>Pseudomonadati</taxon>
        <taxon>Campylobacterota</taxon>
        <taxon>Epsilonproteobacteria</taxon>
        <taxon>Campylobacterales</taxon>
        <taxon>Sulfurimonadaceae</taxon>
        <taxon>Sulfurimonas</taxon>
    </lineage>
</organism>
<evidence type="ECO:0000256" key="7">
    <source>
        <dbReference type="PROSITE-ProRule" id="PRU01091"/>
    </source>
</evidence>
<feature type="DNA-binding region" description="OmpR/PhoB-type" evidence="7">
    <location>
        <begin position="127"/>
        <end position="220"/>
    </location>
</feature>
<keyword evidence="2" id="KW-0902">Two-component regulatory system</keyword>
<dbReference type="InterPro" id="IPR011006">
    <property type="entry name" value="CheY-like_superfamily"/>
</dbReference>
<dbReference type="GO" id="GO:0032993">
    <property type="term" value="C:protein-DNA complex"/>
    <property type="evidence" value="ECO:0007669"/>
    <property type="project" value="TreeGrafter"/>
</dbReference>
<dbReference type="Gene3D" id="1.10.10.10">
    <property type="entry name" value="Winged helix-like DNA-binding domain superfamily/Winged helix DNA-binding domain"/>
    <property type="match status" value="1"/>
</dbReference>
<reference evidence="10 11" key="1">
    <citation type="journal article" date="2012" name="Proc. Natl. Acad. Sci. U.S.A.">
        <title>Genome and physiology of a model Epsilonproteobacterium responsible for sulfide detoxification in marine oxygen depletion zones.</title>
        <authorList>
            <person name="Grote J."/>
            <person name="Schott T."/>
            <person name="Bruckner C.G."/>
            <person name="Glockner F.O."/>
            <person name="Jost G."/>
            <person name="Teeling H."/>
            <person name="Labrenz M."/>
            <person name="Jurgens K."/>
        </authorList>
    </citation>
    <scope>NUCLEOTIDE SEQUENCE [LARGE SCALE GENOMIC DNA]</scope>
    <source>
        <strain evidence="10 11">GD1</strain>
    </source>
</reference>
<dbReference type="SMART" id="SM00862">
    <property type="entry name" value="Trans_reg_C"/>
    <property type="match status" value="1"/>
</dbReference>
<dbReference type="InterPro" id="IPR001867">
    <property type="entry name" value="OmpR/PhoB-type_DNA-bd"/>
</dbReference>
<dbReference type="eggNOG" id="COG0745">
    <property type="taxonomic scope" value="Bacteria"/>
</dbReference>
<feature type="domain" description="OmpR/PhoB-type" evidence="9">
    <location>
        <begin position="127"/>
        <end position="220"/>
    </location>
</feature>
<evidence type="ECO:0000256" key="4">
    <source>
        <dbReference type="ARBA" id="ARBA00023125"/>
    </source>
</evidence>
<dbReference type="GO" id="GO:0005829">
    <property type="term" value="C:cytosol"/>
    <property type="evidence" value="ECO:0007669"/>
    <property type="project" value="TreeGrafter"/>
</dbReference>
<dbReference type="GO" id="GO:0000976">
    <property type="term" value="F:transcription cis-regulatory region binding"/>
    <property type="evidence" value="ECO:0007669"/>
    <property type="project" value="TreeGrafter"/>
</dbReference>
<dbReference type="Gene3D" id="3.40.50.2300">
    <property type="match status" value="1"/>
</dbReference>
<proteinExistence type="predicted"/>
<keyword evidence="3" id="KW-0805">Transcription regulation</keyword>
<dbReference type="AlphaFoldDB" id="B6BKA9"/>
<keyword evidence="11" id="KW-1185">Reference proteome</keyword>
<dbReference type="EMBL" id="AFRZ01000001">
    <property type="protein sequence ID" value="EHP28962.1"/>
    <property type="molecule type" value="Genomic_DNA"/>
</dbReference>
<dbReference type="InterPro" id="IPR001789">
    <property type="entry name" value="Sig_transdc_resp-reg_receiver"/>
</dbReference>
<evidence type="ECO:0000256" key="6">
    <source>
        <dbReference type="PROSITE-ProRule" id="PRU00169"/>
    </source>
</evidence>
<comment type="caution">
    <text evidence="6">Lacks conserved residue(s) required for the propagation of feature annotation.</text>
</comment>
<evidence type="ECO:0000256" key="3">
    <source>
        <dbReference type="ARBA" id="ARBA00023015"/>
    </source>
</evidence>
<dbReference type="PANTHER" id="PTHR48111">
    <property type="entry name" value="REGULATOR OF RPOS"/>
    <property type="match status" value="1"/>
</dbReference>
<gene>
    <name evidence="10" type="ORF">SMGD1_0435</name>
</gene>
<feature type="domain" description="Response regulatory" evidence="8">
    <location>
        <begin position="2"/>
        <end position="120"/>
    </location>
</feature>
<evidence type="ECO:0000313" key="10">
    <source>
        <dbReference type="EMBL" id="EHP28962.1"/>
    </source>
</evidence>
<keyword evidence="1" id="KW-0597">Phosphoprotein</keyword>
<dbReference type="GO" id="GO:0006355">
    <property type="term" value="P:regulation of DNA-templated transcription"/>
    <property type="evidence" value="ECO:0007669"/>
    <property type="project" value="InterPro"/>
</dbReference>
<dbReference type="SUPFAM" id="SSF46894">
    <property type="entry name" value="C-terminal effector domain of the bipartite response regulators"/>
    <property type="match status" value="1"/>
</dbReference>
<evidence type="ECO:0000256" key="1">
    <source>
        <dbReference type="ARBA" id="ARBA00022553"/>
    </source>
</evidence>
<dbReference type="Proteomes" id="UP000006431">
    <property type="component" value="Unassembled WGS sequence"/>
</dbReference>
<dbReference type="SUPFAM" id="SSF52172">
    <property type="entry name" value="CheY-like"/>
    <property type="match status" value="1"/>
</dbReference>
<evidence type="ECO:0000259" key="8">
    <source>
        <dbReference type="PROSITE" id="PS50110"/>
    </source>
</evidence>
<dbReference type="InterPro" id="IPR039420">
    <property type="entry name" value="WalR-like"/>
</dbReference>
<keyword evidence="5" id="KW-0804">Transcription</keyword>
<keyword evidence="4 7" id="KW-0238">DNA-binding</keyword>
<sequence>MKLLIINSDKVFSKNFKEYFSKKSFSVDSYENCDTLLNYKNINHIIAQYDVIFLSIEKDKLFALDVLDHINVLGIHAAVIFLSYVDSIDLMSKAFARNCEDYMLHPFSLKEIELRAMKAVRKKMKSDEIYLVGNYTYTLSQHAVFNDHQYIKLTKIELSILYLLIIHKNQIVSHEKIVNFVWKGKDILQNTLSVHIKNLKKKIIGLPIDSVKGVGYSIRLDH</sequence>
<dbReference type="CDD" id="cd00383">
    <property type="entry name" value="trans_reg_C"/>
    <property type="match status" value="1"/>
</dbReference>
<dbReference type="PROSITE" id="PS51755">
    <property type="entry name" value="OMPR_PHOB"/>
    <property type="match status" value="1"/>
</dbReference>
<evidence type="ECO:0000313" key="11">
    <source>
        <dbReference type="Proteomes" id="UP000006431"/>
    </source>
</evidence>
<accession>B6BKA9</accession>
<dbReference type="GO" id="GO:0000156">
    <property type="term" value="F:phosphorelay response regulator activity"/>
    <property type="evidence" value="ECO:0007669"/>
    <property type="project" value="TreeGrafter"/>
</dbReference>
<comment type="caution">
    <text evidence="10">The sequence shown here is derived from an EMBL/GenBank/DDBJ whole genome shotgun (WGS) entry which is preliminary data.</text>
</comment>
<dbReference type="HOGENOM" id="CLU_000445_30_3_7"/>
<dbReference type="RefSeq" id="WP_008338084.1">
    <property type="nucleotide sequence ID" value="NZ_AFRZ01000001.1"/>
</dbReference>
<dbReference type="PANTHER" id="PTHR48111:SF22">
    <property type="entry name" value="REGULATOR OF RPOS"/>
    <property type="match status" value="1"/>
</dbReference>
<protein>
    <submittedName>
        <fullName evidence="10">Two-component response regulator</fullName>
    </submittedName>
</protein>
<dbReference type="InterPro" id="IPR036388">
    <property type="entry name" value="WH-like_DNA-bd_sf"/>
</dbReference>
<evidence type="ECO:0000256" key="5">
    <source>
        <dbReference type="ARBA" id="ARBA00023163"/>
    </source>
</evidence>
<dbReference type="PATRIC" id="fig|929558.5.peg.433"/>
<dbReference type="STRING" id="929558.SMGD1_0435"/>
<evidence type="ECO:0000256" key="2">
    <source>
        <dbReference type="ARBA" id="ARBA00023012"/>
    </source>
</evidence>
<dbReference type="PROSITE" id="PS50110">
    <property type="entry name" value="RESPONSE_REGULATORY"/>
    <property type="match status" value="1"/>
</dbReference>
<dbReference type="OrthoDB" id="8927943at2"/>
<dbReference type="Pfam" id="PF00486">
    <property type="entry name" value="Trans_reg_C"/>
    <property type="match status" value="1"/>
</dbReference>
<accession>H1FUV5</accession>
<evidence type="ECO:0000259" key="9">
    <source>
        <dbReference type="PROSITE" id="PS51755"/>
    </source>
</evidence>
<dbReference type="InterPro" id="IPR016032">
    <property type="entry name" value="Sig_transdc_resp-reg_C-effctor"/>
</dbReference>